<reference evidence="2 3" key="1">
    <citation type="journal article" date="2018" name="Front. Plant Sci.">
        <title>Red Clover (Trifolium pratense) and Zigzag Clover (T. medium) - A Picture of Genomic Similarities and Differences.</title>
        <authorList>
            <person name="Dluhosova J."/>
            <person name="Istvanek J."/>
            <person name="Nedelnik J."/>
            <person name="Repkova J."/>
        </authorList>
    </citation>
    <scope>NUCLEOTIDE SEQUENCE [LARGE SCALE GENOMIC DNA]</scope>
    <source>
        <strain evidence="3">cv. 10/8</strain>
        <tissue evidence="2">Leaf</tissue>
    </source>
</reference>
<comment type="caution">
    <text evidence="2">The sequence shown here is derived from an EMBL/GenBank/DDBJ whole genome shotgun (WGS) entry which is preliminary data.</text>
</comment>
<evidence type="ECO:0000313" key="3">
    <source>
        <dbReference type="Proteomes" id="UP000265520"/>
    </source>
</evidence>
<name>A0A392SPQ8_9FABA</name>
<dbReference type="AlphaFoldDB" id="A0A392SPQ8"/>
<dbReference type="Proteomes" id="UP000265520">
    <property type="component" value="Unassembled WGS sequence"/>
</dbReference>
<feature type="region of interest" description="Disordered" evidence="1">
    <location>
        <begin position="1"/>
        <end position="31"/>
    </location>
</feature>
<accession>A0A392SPQ8</accession>
<proteinExistence type="predicted"/>
<feature type="non-terminal residue" evidence="2">
    <location>
        <position position="1"/>
    </location>
</feature>
<evidence type="ECO:0000313" key="2">
    <source>
        <dbReference type="EMBL" id="MCI50868.1"/>
    </source>
</evidence>
<protein>
    <submittedName>
        <fullName evidence="2">Uncharacterized protein</fullName>
    </submittedName>
</protein>
<organism evidence="2 3">
    <name type="scientific">Trifolium medium</name>
    <dbReference type="NCBI Taxonomy" id="97028"/>
    <lineage>
        <taxon>Eukaryota</taxon>
        <taxon>Viridiplantae</taxon>
        <taxon>Streptophyta</taxon>
        <taxon>Embryophyta</taxon>
        <taxon>Tracheophyta</taxon>
        <taxon>Spermatophyta</taxon>
        <taxon>Magnoliopsida</taxon>
        <taxon>eudicotyledons</taxon>
        <taxon>Gunneridae</taxon>
        <taxon>Pentapetalae</taxon>
        <taxon>rosids</taxon>
        <taxon>fabids</taxon>
        <taxon>Fabales</taxon>
        <taxon>Fabaceae</taxon>
        <taxon>Papilionoideae</taxon>
        <taxon>50 kb inversion clade</taxon>
        <taxon>NPAAA clade</taxon>
        <taxon>Hologalegina</taxon>
        <taxon>IRL clade</taxon>
        <taxon>Trifolieae</taxon>
        <taxon>Trifolium</taxon>
    </lineage>
</organism>
<keyword evidence="3" id="KW-1185">Reference proteome</keyword>
<dbReference type="EMBL" id="LXQA010423194">
    <property type="protein sequence ID" value="MCI50868.1"/>
    <property type="molecule type" value="Genomic_DNA"/>
</dbReference>
<sequence length="31" mass="3340">SKSEHHHKLIGGDLDNDGAVGSRRSSHHHPA</sequence>
<evidence type="ECO:0000256" key="1">
    <source>
        <dbReference type="SAM" id="MobiDB-lite"/>
    </source>
</evidence>